<dbReference type="OrthoDB" id="10058156at2759"/>
<dbReference type="Gene3D" id="3.30.70.270">
    <property type="match status" value="1"/>
</dbReference>
<dbReference type="SUPFAM" id="SSF56672">
    <property type="entry name" value="DNA/RNA polymerases"/>
    <property type="match status" value="1"/>
</dbReference>
<comment type="caution">
    <text evidence="2">The sequence shown here is derived from an EMBL/GenBank/DDBJ whole genome shotgun (WGS) entry which is preliminary data.</text>
</comment>
<keyword evidence="3" id="KW-1185">Reference proteome</keyword>
<feature type="domain" description="Reverse transcriptase" evidence="1">
    <location>
        <begin position="132"/>
        <end position="218"/>
    </location>
</feature>
<name>A0A6S7GM61_PARCT</name>
<dbReference type="EMBL" id="CACRXK020002113">
    <property type="protein sequence ID" value="CAB3992735.1"/>
    <property type="molecule type" value="Genomic_DNA"/>
</dbReference>
<dbReference type="Gene3D" id="3.10.10.10">
    <property type="entry name" value="HIV Type 1 Reverse Transcriptase, subunit A, domain 1"/>
    <property type="match status" value="1"/>
</dbReference>
<dbReference type="InterPro" id="IPR043502">
    <property type="entry name" value="DNA/RNA_pol_sf"/>
</dbReference>
<sequence>MFLVGHVHHEKKFAKEIASVSIKAIDLLHAASHLDKRHDFELGSMRSGYLAMKVYDETDVLNEMTTQEKSEHLDYTIDLLPARIIAKFFDNELKKLEEQDIVEKVANQPTPWISPIVVTPKKDGDMREANQAIERETHTMPTLQDFKAEVNGTKFFSKIDLKQAYHQLELHPDSRFITTFSTHAYEGLFQYKRLNYGTNSAAEIFQNVLQQNLSDIRGVIEKPGG</sequence>
<dbReference type="InterPro" id="IPR050951">
    <property type="entry name" value="Retrovirus_Pol_polyprotein"/>
</dbReference>
<dbReference type="Pfam" id="PF00078">
    <property type="entry name" value="RVT_1"/>
    <property type="match status" value="1"/>
</dbReference>
<reference evidence="2" key="1">
    <citation type="submission" date="2020-04" db="EMBL/GenBank/DDBJ databases">
        <authorList>
            <person name="Alioto T."/>
            <person name="Alioto T."/>
            <person name="Gomez Garrido J."/>
        </authorList>
    </citation>
    <scope>NUCLEOTIDE SEQUENCE</scope>
    <source>
        <strain evidence="2">A484AB</strain>
    </source>
</reference>
<dbReference type="InterPro" id="IPR043128">
    <property type="entry name" value="Rev_trsase/Diguanyl_cyclase"/>
</dbReference>
<evidence type="ECO:0000313" key="3">
    <source>
        <dbReference type="Proteomes" id="UP001152795"/>
    </source>
</evidence>
<dbReference type="PANTHER" id="PTHR37984:SF11">
    <property type="entry name" value="INTEGRASE CATALYTIC DOMAIN-CONTAINING PROTEIN"/>
    <property type="match status" value="1"/>
</dbReference>
<dbReference type="InterPro" id="IPR000477">
    <property type="entry name" value="RT_dom"/>
</dbReference>
<dbReference type="Proteomes" id="UP001152795">
    <property type="component" value="Unassembled WGS sequence"/>
</dbReference>
<evidence type="ECO:0000313" key="2">
    <source>
        <dbReference type="EMBL" id="CAB3992735.1"/>
    </source>
</evidence>
<proteinExistence type="predicted"/>
<dbReference type="CDD" id="cd01647">
    <property type="entry name" value="RT_LTR"/>
    <property type="match status" value="1"/>
</dbReference>
<accession>A0A6S7GM61</accession>
<dbReference type="AlphaFoldDB" id="A0A6S7GM61"/>
<protein>
    <recommendedName>
        <fullName evidence="1">Reverse transcriptase domain-containing protein</fullName>
    </recommendedName>
</protein>
<gene>
    <name evidence="2" type="ORF">PACLA_8A037329</name>
</gene>
<organism evidence="2 3">
    <name type="scientific">Paramuricea clavata</name>
    <name type="common">Red gorgonian</name>
    <name type="synonym">Violescent sea-whip</name>
    <dbReference type="NCBI Taxonomy" id="317549"/>
    <lineage>
        <taxon>Eukaryota</taxon>
        <taxon>Metazoa</taxon>
        <taxon>Cnidaria</taxon>
        <taxon>Anthozoa</taxon>
        <taxon>Octocorallia</taxon>
        <taxon>Malacalcyonacea</taxon>
        <taxon>Plexauridae</taxon>
        <taxon>Paramuricea</taxon>
    </lineage>
</organism>
<evidence type="ECO:0000259" key="1">
    <source>
        <dbReference type="Pfam" id="PF00078"/>
    </source>
</evidence>
<dbReference type="PANTHER" id="PTHR37984">
    <property type="entry name" value="PROTEIN CBG26694"/>
    <property type="match status" value="1"/>
</dbReference>